<gene>
    <name evidence="2" type="ORF">FOF52_18900</name>
</gene>
<dbReference type="Pfam" id="PF13560">
    <property type="entry name" value="HTH_31"/>
    <property type="match status" value="1"/>
</dbReference>
<dbReference type="CDD" id="cd00093">
    <property type="entry name" value="HTH_XRE"/>
    <property type="match status" value="1"/>
</dbReference>
<keyword evidence="3" id="KW-1185">Reference proteome</keyword>
<evidence type="ECO:0000313" key="2">
    <source>
        <dbReference type="EMBL" id="UPT22760.1"/>
    </source>
</evidence>
<dbReference type="EMBL" id="CP051627">
    <property type="protein sequence ID" value="UPT22760.1"/>
    <property type="molecule type" value="Genomic_DNA"/>
</dbReference>
<sequence>MVHKNKNRWVKIGRQIRANRERAGLSQRELAKRVLMSPAMLSAMERGARGIKREHLERLDKALGTGGTLIDSWDTSSDLGLPEWYQDGAERERAAFEIREYSPLLVPGLLQTEEYARTILRAGLPTKTPAEIKELTRGRMERQATLKAECPPRLLVILDEGMLRRPIGGRETMRGQLARLLKASNEPNISIQVVPYETEHHPGLSEAFTLYAIHDKGTVLYIETRRTGTVTDSPDDVDDYSRLFGDLLGAALPVAASRKLIEQIQGEFS</sequence>
<dbReference type="Pfam" id="PF19054">
    <property type="entry name" value="DUF5753"/>
    <property type="match status" value="1"/>
</dbReference>
<dbReference type="SMART" id="SM00530">
    <property type="entry name" value="HTH_XRE"/>
    <property type="match status" value="1"/>
</dbReference>
<organism evidence="2 3">
    <name type="scientific">Thermobifida alba</name>
    <name type="common">Thermomonospora alba</name>
    <dbReference type="NCBI Taxonomy" id="53522"/>
    <lineage>
        <taxon>Bacteria</taxon>
        <taxon>Bacillati</taxon>
        <taxon>Actinomycetota</taxon>
        <taxon>Actinomycetes</taxon>
        <taxon>Streptosporangiales</taxon>
        <taxon>Nocardiopsidaceae</taxon>
        <taxon>Thermobifida</taxon>
    </lineage>
</organism>
<feature type="domain" description="HTH cro/C1-type" evidence="1">
    <location>
        <begin position="16"/>
        <end position="79"/>
    </location>
</feature>
<protein>
    <submittedName>
        <fullName evidence="2">Helix-turn-helix domain-containing protein</fullName>
    </submittedName>
</protein>
<accession>A0ABY4L8K8</accession>
<dbReference type="InterPro" id="IPR001387">
    <property type="entry name" value="Cro/C1-type_HTH"/>
</dbReference>
<dbReference type="PROSITE" id="PS50943">
    <property type="entry name" value="HTH_CROC1"/>
    <property type="match status" value="1"/>
</dbReference>
<reference evidence="2 3" key="1">
    <citation type="submission" date="2020-04" db="EMBL/GenBank/DDBJ databases">
        <title>Thermobifida alba genome sequencing and assembly.</title>
        <authorList>
            <person name="Luzics S."/>
            <person name="Horvath B."/>
            <person name="Nagy I."/>
            <person name="Toth A."/>
            <person name="Nagy I."/>
            <person name="Kukolya J."/>
        </authorList>
    </citation>
    <scope>NUCLEOTIDE SEQUENCE [LARGE SCALE GENOMIC DNA]</scope>
    <source>
        <strain evidence="2 3">DSM 43795</strain>
    </source>
</reference>
<dbReference type="InterPro" id="IPR010982">
    <property type="entry name" value="Lambda_DNA-bd_dom_sf"/>
</dbReference>
<name>A0ABY4L8K8_THEAE</name>
<dbReference type="RefSeq" id="WP_248591270.1">
    <property type="nucleotide sequence ID" value="NZ_BAABEB010000011.1"/>
</dbReference>
<dbReference type="Proteomes" id="UP000832041">
    <property type="component" value="Chromosome"/>
</dbReference>
<dbReference type="SUPFAM" id="SSF47413">
    <property type="entry name" value="lambda repressor-like DNA-binding domains"/>
    <property type="match status" value="1"/>
</dbReference>
<evidence type="ECO:0000313" key="3">
    <source>
        <dbReference type="Proteomes" id="UP000832041"/>
    </source>
</evidence>
<dbReference type="InterPro" id="IPR043917">
    <property type="entry name" value="DUF5753"/>
</dbReference>
<proteinExistence type="predicted"/>
<dbReference type="Gene3D" id="1.10.260.40">
    <property type="entry name" value="lambda repressor-like DNA-binding domains"/>
    <property type="match status" value="1"/>
</dbReference>
<evidence type="ECO:0000259" key="1">
    <source>
        <dbReference type="PROSITE" id="PS50943"/>
    </source>
</evidence>